<sequence>MIIKLEAWQSDGRTKAGPNSTESKVAMERPGNEMFSLFTSTGRRASLTAGYGVGEYKTCCVLFLVKLKIRKTLQFKQKMCYGVYLKMLMPCNTPEPPRCKCTNATAVTMDATGTRCSRYSSGKEVEKWACENKEEWTVFKEEWAIMFGRNATA</sequence>
<dbReference type="EMBL" id="CAACVG010010924">
    <property type="protein sequence ID" value="VEN56990.1"/>
    <property type="molecule type" value="Genomic_DNA"/>
</dbReference>
<dbReference type="AlphaFoldDB" id="A0A653D9Y1"/>
<reference evidence="1 2" key="1">
    <citation type="submission" date="2019-01" db="EMBL/GenBank/DDBJ databases">
        <authorList>
            <person name="Sayadi A."/>
        </authorList>
    </citation>
    <scope>NUCLEOTIDE SEQUENCE [LARGE SCALE GENOMIC DNA]</scope>
</reference>
<name>A0A653D9Y1_CALMS</name>
<evidence type="ECO:0000313" key="2">
    <source>
        <dbReference type="Proteomes" id="UP000410492"/>
    </source>
</evidence>
<accession>A0A653D9Y1</accession>
<keyword evidence="2" id="KW-1185">Reference proteome</keyword>
<proteinExistence type="predicted"/>
<dbReference type="OrthoDB" id="6694653at2759"/>
<protein>
    <submittedName>
        <fullName evidence="1">Uncharacterized protein</fullName>
    </submittedName>
</protein>
<dbReference type="Proteomes" id="UP000410492">
    <property type="component" value="Unassembled WGS sequence"/>
</dbReference>
<evidence type="ECO:0000313" key="1">
    <source>
        <dbReference type="EMBL" id="VEN56990.1"/>
    </source>
</evidence>
<gene>
    <name evidence="1" type="ORF">CALMAC_LOCUS15734</name>
</gene>
<organism evidence="1 2">
    <name type="scientific">Callosobruchus maculatus</name>
    <name type="common">Southern cowpea weevil</name>
    <name type="synonym">Pulse bruchid</name>
    <dbReference type="NCBI Taxonomy" id="64391"/>
    <lineage>
        <taxon>Eukaryota</taxon>
        <taxon>Metazoa</taxon>
        <taxon>Ecdysozoa</taxon>
        <taxon>Arthropoda</taxon>
        <taxon>Hexapoda</taxon>
        <taxon>Insecta</taxon>
        <taxon>Pterygota</taxon>
        <taxon>Neoptera</taxon>
        <taxon>Endopterygota</taxon>
        <taxon>Coleoptera</taxon>
        <taxon>Polyphaga</taxon>
        <taxon>Cucujiformia</taxon>
        <taxon>Chrysomeloidea</taxon>
        <taxon>Chrysomelidae</taxon>
        <taxon>Bruchinae</taxon>
        <taxon>Bruchini</taxon>
        <taxon>Callosobruchus</taxon>
    </lineage>
</organism>